<feature type="transmembrane region" description="Helical" evidence="12">
    <location>
        <begin position="217"/>
        <end position="235"/>
    </location>
</feature>
<comment type="similarity">
    <text evidence="2 12">Belongs to the ELO family.</text>
</comment>
<evidence type="ECO:0000256" key="10">
    <source>
        <dbReference type="ARBA" id="ARBA00023160"/>
    </source>
</evidence>
<evidence type="ECO:0000256" key="8">
    <source>
        <dbReference type="ARBA" id="ARBA00023098"/>
    </source>
</evidence>
<evidence type="ECO:0000256" key="7">
    <source>
        <dbReference type="ARBA" id="ARBA00022989"/>
    </source>
</evidence>
<accession>A0AA38LU66</accession>
<evidence type="ECO:0000256" key="6">
    <source>
        <dbReference type="ARBA" id="ARBA00022832"/>
    </source>
</evidence>
<gene>
    <name evidence="13" type="ORF">MKK02DRAFT_16901</name>
</gene>
<feature type="transmembrane region" description="Helical" evidence="12">
    <location>
        <begin position="43"/>
        <end position="61"/>
    </location>
</feature>
<dbReference type="Proteomes" id="UP001164286">
    <property type="component" value="Unassembled WGS sequence"/>
</dbReference>
<dbReference type="GO" id="GO:0009922">
    <property type="term" value="F:fatty acid elongase activity"/>
    <property type="evidence" value="ECO:0007669"/>
    <property type="project" value="UniProtKB-EC"/>
</dbReference>
<comment type="catalytic activity">
    <reaction evidence="12">
        <text>an acyl-CoA + malonyl-CoA + H(+) = a 3-oxoacyl-CoA + CO2 + CoA</text>
        <dbReference type="Rhea" id="RHEA:50252"/>
        <dbReference type="ChEBI" id="CHEBI:15378"/>
        <dbReference type="ChEBI" id="CHEBI:16526"/>
        <dbReference type="ChEBI" id="CHEBI:57287"/>
        <dbReference type="ChEBI" id="CHEBI:57384"/>
        <dbReference type="ChEBI" id="CHEBI:58342"/>
        <dbReference type="ChEBI" id="CHEBI:90726"/>
    </reaction>
    <physiologicalReaction direction="left-to-right" evidence="12">
        <dbReference type="Rhea" id="RHEA:50253"/>
    </physiologicalReaction>
</comment>
<keyword evidence="14" id="KW-1185">Reference proteome</keyword>
<evidence type="ECO:0000256" key="12">
    <source>
        <dbReference type="RuleBase" id="RU361115"/>
    </source>
</evidence>
<feature type="transmembrane region" description="Helical" evidence="12">
    <location>
        <begin position="82"/>
        <end position="104"/>
    </location>
</feature>
<dbReference type="Pfam" id="PF01151">
    <property type="entry name" value="ELO"/>
    <property type="match status" value="1"/>
</dbReference>
<comment type="caution">
    <text evidence="13">The sequence shown here is derived from an EMBL/GenBank/DDBJ whole genome shotgun (WGS) entry which is preliminary data.</text>
</comment>
<evidence type="ECO:0000313" key="13">
    <source>
        <dbReference type="EMBL" id="KAI9634409.1"/>
    </source>
</evidence>
<comment type="catalytic activity">
    <reaction evidence="11">
        <text>a very-long-chain acyl-CoA + malonyl-CoA + H(+) = a very-long-chain 3-oxoacyl-CoA + CO2 + CoA</text>
        <dbReference type="Rhea" id="RHEA:32727"/>
        <dbReference type="ChEBI" id="CHEBI:15378"/>
        <dbReference type="ChEBI" id="CHEBI:16526"/>
        <dbReference type="ChEBI" id="CHEBI:57287"/>
        <dbReference type="ChEBI" id="CHEBI:57384"/>
        <dbReference type="ChEBI" id="CHEBI:90725"/>
        <dbReference type="ChEBI" id="CHEBI:90736"/>
        <dbReference type="EC" id="2.3.1.199"/>
    </reaction>
</comment>
<dbReference type="GeneID" id="77724905"/>
<feature type="transmembrane region" description="Helical" evidence="12">
    <location>
        <begin position="152"/>
        <end position="169"/>
    </location>
</feature>
<dbReference type="GO" id="GO:0005789">
    <property type="term" value="C:endoplasmic reticulum membrane"/>
    <property type="evidence" value="ECO:0007669"/>
    <property type="project" value="TreeGrafter"/>
</dbReference>
<dbReference type="PANTHER" id="PTHR11157:SF134">
    <property type="entry name" value="ELONGATION OF FATTY ACIDS PROTEIN 1-RELATED"/>
    <property type="match status" value="1"/>
</dbReference>
<dbReference type="InterPro" id="IPR030457">
    <property type="entry name" value="ELO_CS"/>
</dbReference>
<keyword evidence="6 12" id="KW-0276">Fatty acid metabolism</keyword>
<reference evidence="13" key="1">
    <citation type="journal article" date="2022" name="G3 (Bethesda)">
        <title>High quality genome of the basidiomycete yeast Dioszegia hungarica PDD-24b-2 isolated from cloud water.</title>
        <authorList>
            <person name="Jarrige D."/>
            <person name="Haridas S."/>
            <person name="Bleykasten-Grosshans C."/>
            <person name="Joly M."/>
            <person name="Nadalig T."/>
            <person name="Sancelme M."/>
            <person name="Vuilleumier S."/>
            <person name="Grigoriev I.V."/>
            <person name="Amato P."/>
            <person name="Bringel F."/>
        </authorList>
    </citation>
    <scope>NUCLEOTIDE SEQUENCE</scope>
    <source>
        <strain evidence="13">PDD-24b-2</strain>
    </source>
</reference>
<evidence type="ECO:0000256" key="5">
    <source>
        <dbReference type="ARBA" id="ARBA00022692"/>
    </source>
</evidence>
<sequence>MLAWKPSPGPVYSLITGAWSALGLPRPPIQYITWVPGQSPMSTYKEVVAAIGTYLLVIFGGRELMRNRPAFKLTGPFQVHNIYLTVGSLLVLLCMLEEILPLYLKHGAYHSICSPKMFTPRLVTYYMINYYIKYVELIDTVFLVLKKKPLQFLHVFHHAATAILCFTQLEGETSVQWVVIVLNLTVHVIMYYYYYATAGGAKIWWKRYLTTMQITQFIIDISIGQANLPAAYNHFGYTFGKGYLPIVGDCAGSEGAALFGCGLLTSYLFLFIAFYRNTYKKA</sequence>
<name>A0AA38LU66_9TREE</name>
<keyword evidence="9 12" id="KW-0472">Membrane</keyword>
<evidence type="ECO:0000313" key="14">
    <source>
        <dbReference type="Proteomes" id="UP001164286"/>
    </source>
</evidence>
<proteinExistence type="inferred from homology"/>
<keyword evidence="3 12" id="KW-0444">Lipid biosynthesis</keyword>
<comment type="subcellular location">
    <subcellularLocation>
        <location evidence="1">Membrane</location>
        <topology evidence="1">Multi-pass membrane protein</topology>
    </subcellularLocation>
</comment>
<feature type="transmembrane region" description="Helical" evidence="12">
    <location>
        <begin position="175"/>
        <end position="196"/>
    </location>
</feature>
<feature type="transmembrane region" description="Helical" evidence="12">
    <location>
        <begin position="255"/>
        <end position="275"/>
    </location>
</feature>
<keyword evidence="10 12" id="KW-0275">Fatty acid biosynthesis</keyword>
<evidence type="ECO:0000256" key="1">
    <source>
        <dbReference type="ARBA" id="ARBA00004141"/>
    </source>
</evidence>
<dbReference type="InterPro" id="IPR002076">
    <property type="entry name" value="ELO_fam"/>
</dbReference>
<dbReference type="RefSeq" id="XP_052944186.1">
    <property type="nucleotide sequence ID" value="XM_053085704.1"/>
</dbReference>
<organism evidence="13 14">
    <name type="scientific">Dioszegia hungarica</name>
    <dbReference type="NCBI Taxonomy" id="4972"/>
    <lineage>
        <taxon>Eukaryota</taxon>
        <taxon>Fungi</taxon>
        <taxon>Dikarya</taxon>
        <taxon>Basidiomycota</taxon>
        <taxon>Agaricomycotina</taxon>
        <taxon>Tremellomycetes</taxon>
        <taxon>Tremellales</taxon>
        <taxon>Bulleribasidiaceae</taxon>
        <taxon>Dioszegia</taxon>
    </lineage>
</organism>
<evidence type="ECO:0000256" key="3">
    <source>
        <dbReference type="ARBA" id="ARBA00022516"/>
    </source>
</evidence>
<dbReference type="GO" id="GO:0034625">
    <property type="term" value="P:fatty acid elongation, monounsaturated fatty acid"/>
    <property type="evidence" value="ECO:0007669"/>
    <property type="project" value="TreeGrafter"/>
</dbReference>
<dbReference type="EMBL" id="JAKWFO010000007">
    <property type="protein sequence ID" value="KAI9634409.1"/>
    <property type="molecule type" value="Genomic_DNA"/>
</dbReference>
<dbReference type="GO" id="GO:0042761">
    <property type="term" value="P:very long-chain fatty acid biosynthetic process"/>
    <property type="evidence" value="ECO:0007669"/>
    <property type="project" value="TreeGrafter"/>
</dbReference>
<keyword evidence="5 12" id="KW-0812">Transmembrane</keyword>
<evidence type="ECO:0000256" key="11">
    <source>
        <dbReference type="ARBA" id="ARBA00047375"/>
    </source>
</evidence>
<keyword evidence="8 12" id="KW-0443">Lipid metabolism</keyword>
<keyword evidence="4 12" id="KW-0808">Transferase</keyword>
<evidence type="ECO:0000256" key="9">
    <source>
        <dbReference type="ARBA" id="ARBA00023136"/>
    </source>
</evidence>
<evidence type="ECO:0000256" key="4">
    <source>
        <dbReference type="ARBA" id="ARBA00022679"/>
    </source>
</evidence>
<dbReference type="AlphaFoldDB" id="A0AA38LU66"/>
<dbReference type="GO" id="GO:0030148">
    <property type="term" value="P:sphingolipid biosynthetic process"/>
    <property type="evidence" value="ECO:0007669"/>
    <property type="project" value="TreeGrafter"/>
</dbReference>
<keyword evidence="7 12" id="KW-1133">Transmembrane helix</keyword>
<feature type="transmembrane region" description="Helical" evidence="12">
    <location>
        <begin position="124"/>
        <end position="145"/>
    </location>
</feature>
<dbReference type="EC" id="2.3.1.-" evidence="12"/>
<dbReference type="GO" id="GO:0019367">
    <property type="term" value="P:fatty acid elongation, saturated fatty acid"/>
    <property type="evidence" value="ECO:0007669"/>
    <property type="project" value="TreeGrafter"/>
</dbReference>
<dbReference type="GO" id="GO:0034626">
    <property type="term" value="P:fatty acid elongation, polyunsaturated fatty acid"/>
    <property type="evidence" value="ECO:0007669"/>
    <property type="project" value="TreeGrafter"/>
</dbReference>
<protein>
    <recommendedName>
        <fullName evidence="12">Elongation of fatty acids protein</fullName>
        <ecNumber evidence="12">2.3.1.-</ecNumber>
    </recommendedName>
</protein>
<evidence type="ECO:0000256" key="2">
    <source>
        <dbReference type="ARBA" id="ARBA00007263"/>
    </source>
</evidence>
<dbReference type="PANTHER" id="PTHR11157">
    <property type="entry name" value="FATTY ACID ACYL TRANSFERASE-RELATED"/>
    <property type="match status" value="1"/>
</dbReference>
<dbReference type="PROSITE" id="PS01188">
    <property type="entry name" value="ELO"/>
    <property type="match status" value="1"/>
</dbReference>